<feature type="transmembrane region" description="Helical" evidence="7">
    <location>
        <begin position="346"/>
        <end position="368"/>
    </location>
</feature>
<sequence length="437" mass="49440">MDKKIFRLALPNIITNITVPLLGMIDIAVAGRLGSAVYIGAIALGANIFNMIYWNFGFLRMSSSGFASQAYGARDFSEAMSVFIRSLAIGLGIGFIIILMQYPIGELAFKFIKSGPESVNHVKTYFRIVIWGAPAVLGMYAFKGWFIGMQNARIPMVIAILNNILNIVLSVCFVFGLGMSIEGIALGTTLSQIISLIVAAILWHKYYGRLRKYIQKDKIWKRQVIREYFRVNGDIFVRTFLLTLVTTFFTFASSGMGDTILAINALLMQFFMLFSYFMDGFAYAGEALTGRYIGAKNRSMLRYMIKRIFFWGLMVSVLAMTIYTLFPDLILRLLTNDTFIIAETKSYMFWTLMIPFAGFAAFLWDGIFIGATASSEMRNAMIISSIIFFTSYFLLTPTWANNALWFSFIVYLAARGITLTIMARKTFKYETVWSKQD</sequence>
<feature type="transmembrane region" description="Helical" evidence="7">
    <location>
        <begin position="124"/>
        <end position="142"/>
    </location>
</feature>
<evidence type="ECO:0000256" key="7">
    <source>
        <dbReference type="SAM" id="Phobius"/>
    </source>
</evidence>
<comment type="similarity">
    <text evidence="2">Belongs to the multi antimicrobial extrusion (MATE) (TC 2.A.66.1) family.</text>
</comment>
<protein>
    <submittedName>
        <fullName evidence="8">DNA-damage-inducible protein F</fullName>
    </submittedName>
</protein>
<evidence type="ECO:0000256" key="2">
    <source>
        <dbReference type="ARBA" id="ARBA00010199"/>
    </source>
</evidence>
<dbReference type="GO" id="GO:0015297">
    <property type="term" value="F:antiporter activity"/>
    <property type="evidence" value="ECO:0007669"/>
    <property type="project" value="InterPro"/>
</dbReference>
<gene>
    <name evidence="8" type="ORF">ING2E5B_1617</name>
</gene>
<dbReference type="InterPro" id="IPR002528">
    <property type="entry name" value="MATE_fam"/>
</dbReference>
<evidence type="ECO:0000256" key="3">
    <source>
        <dbReference type="ARBA" id="ARBA00022448"/>
    </source>
</evidence>
<name>A0A098C0F4_9BACT</name>
<keyword evidence="9" id="KW-1185">Reference proteome</keyword>
<dbReference type="Proteomes" id="UP000032417">
    <property type="component" value="Chromosome 1"/>
</dbReference>
<keyword evidence="6 7" id="KW-0472">Membrane</keyword>
<dbReference type="OrthoDB" id="9776324at2"/>
<dbReference type="STRING" id="1562970.ING2E5B_1617"/>
<evidence type="ECO:0000256" key="5">
    <source>
        <dbReference type="ARBA" id="ARBA00022989"/>
    </source>
</evidence>
<keyword evidence="4 7" id="KW-0812">Transmembrane</keyword>
<feature type="transmembrane region" description="Helical" evidence="7">
    <location>
        <begin position="183"/>
        <end position="203"/>
    </location>
</feature>
<dbReference type="PANTHER" id="PTHR43298">
    <property type="entry name" value="MULTIDRUG RESISTANCE PROTEIN NORM-RELATED"/>
    <property type="match status" value="1"/>
</dbReference>
<feature type="transmembrane region" description="Helical" evidence="7">
    <location>
        <begin position="36"/>
        <end position="56"/>
    </location>
</feature>
<dbReference type="EMBL" id="LN515532">
    <property type="protein sequence ID" value="CEA16365.1"/>
    <property type="molecule type" value="Genomic_DNA"/>
</dbReference>
<evidence type="ECO:0000256" key="6">
    <source>
        <dbReference type="ARBA" id="ARBA00023136"/>
    </source>
</evidence>
<feature type="transmembrane region" description="Helical" evidence="7">
    <location>
        <begin position="12"/>
        <end position="30"/>
    </location>
</feature>
<keyword evidence="3" id="KW-0813">Transport</keyword>
<evidence type="ECO:0000313" key="8">
    <source>
        <dbReference type="EMBL" id="CEA16365.1"/>
    </source>
</evidence>
<dbReference type="AlphaFoldDB" id="A0A098C0F4"/>
<dbReference type="GO" id="GO:0005886">
    <property type="term" value="C:plasma membrane"/>
    <property type="evidence" value="ECO:0007669"/>
    <property type="project" value="TreeGrafter"/>
</dbReference>
<proteinExistence type="inferred from homology"/>
<feature type="transmembrane region" description="Helical" evidence="7">
    <location>
        <begin position="154"/>
        <end position="177"/>
    </location>
</feature>
<dbReference type="InterPro" id="IPR044644">
    <property type="entry name" value="DinF-like"/>
</dbReference>
<dbReference type="InterPro" id="IPR050222">
    <property type="entry name" value="MATE_MdtK"/>
</dbReference>
<feature type="transmembrane region" description="Helical" evidence="7">
    <location>
        <begin position="405"/>
        <end position="423"/>
    </location>
</feature>
<reference evidence="8 9" key="1">
    <citation type="submission" date="2014-08" db="EMBL/GenBank/DDBJ databases">
        <authorList>
            <person name="Wibberg D."/>
        </authorList>
    </citation>
    <scope>NUCLEOTIDE SEQUENCE [LARGE SCALE GENOMIC DNA]</scope>
    <source>
        <strain evidence="9">ING2-E5B</strain>
    </source>
</reference>
<dbReference type="KEGG" id="pbt:ING2E5B_1617"/>
<comment type="subcellular location">
    <subcellularLocation>
        <location evidence="1">Membrane</location>
        <topology evidence="1">Multi-pass membrane protein</topology>
    </subcellularLocation>
</comment>
<feature type="transmembrane region" description="Helical" evidence="7">
    <location>
        <begin position="380"/>
        <end position="399"/>
    </location>
</feature>
<dbReference type="PATRIC" id="fig|1562970.3.peg.1607"/>
<dbReference type="CDD" id="cd13136">
    <property type="entry name" value="MATE_DinF_like"/>
    <property type="match status" value="1"/>
</dbReference>
<evidence type="ECO:0000313" key="9">
    <source>
        <dbReference type="Proteomes" id="UP000032417"/>
    </source>
</evidence>
<feature type="transmembrane region" description="Helical" evidence="7">
    <location>
        <begin position="259"/>
        <end position="278"/>
    </location>
</feature>
<feature type="transmembrane region" description="Helical" evidence="7">
    <location>
        <begin position="308"/>
        <end position="326"/>
    </location>
</feature>
<dbReference type="GO" id="GO:0042910">
    <property type="term" value="F:xenobiotic transmembrane transporter activity"/>
    <property type="evidence" value="ECO:0007669"/>
    <property type="project" value="InterPro"/>
</dbReference>
<evidence type="ECO:0000256" key="1">
    <source>
        <dbReference type="ARBA" id="ARBA00004141"/>
    </source>
</evidence>
<dbReference type="HOGENOM" id="CLU_012893_16_0_10"/>
<keyword evidence="5 7" id="KW-1133">Transmembrane helix</keyword>
<accession>A0A098C0F4</accession>
<dbReference type="Pfam" id="PF01554">
    <property type="entry name" value="MatE"/>
    <property type="match status" value="2"/>
</dbReference>
<feature type="transmembrane region" description="Helical" evidence="7">
    <location>
        <begin position="235"/>
        <end position="253"/>
    </location>
</feature>
<dbReference type="NCBIfam" id="TIGR00797">
    <property type="entry name" value="matE"/>
    <property type="match status" value="1"/>
</dbReference>
<evidence type="ECO:0000256" key="4">
    <source>
        <dbReference type="ARBA" id="ARBA00022692"/>
    </source>
</evidence>
<dbReference type="PANTHER" id="PTHR43298:SF2">
    <property type="entry name" value="FMN_FAD EXPORTER YEEO-RELATED"/>
    <property type="match status" value="1"/>
</dbReference>
<feature type="transmembrane region" description="Helical" evidence="7">
    <location>
        <begin position="82"/>
        <end position="104"/>
    </location>
</feature>
<organism evidence="8 9">
    <name type="scientific">Fermentimonas caenicola</name>
    <dbReference type="NCBI Taxonomy" id="1562970"/>
    <lineage>
        <taxon>Bacteria</taxon>
        <taxon>Pseudomonadati</taxon>
        <taxon>Bacteroidota</taxon>
        <taxon>Bacteroidia</taxon>
        <taxon>Bacteroidales</taxon>
        <taxon>Dysgonomonadaceae</taxon>
        <taxon>Fermentimonas</taxon>
    </lineage>
</organism>